<dbReference type="Proteomes" id="UP001246858">
    <property type="component" value="Unassembled WGS sequence"/>
</dbReference>
<organism evidence="1 2">
    <name type="scientific">Pedobacter africanus</name>
    <dbReference type="NCBI Taxonomy" id="151894"/>
    <lineage>
        <taxon>Bacteria</taxon>
        <taxon>Pseudomonadati</taxon>
        <taxon>Bacteroidota</taxon>
        <taxon>Sphingobacteriia</taxon>
        <taxon>Sphingobacteriales</taxon>
        <taxon>Sphingobacteriaceae</taxon>
        <taxon>Pedobacter</taxon>
    </lineage>
</organism>
<sequence>MLLKTKGLEINLVNKIYAVITIALMLATAYRFVSYKSWERYNYTASVFAPETFPVYVREAYFILPDGDIEGLEHEAVNNFTSSWDTDYSSSDPIERQLLPKQLVLKYFSYRDAQFYRDTLDLPEQKMKRIFKIAAATKKDLVLSSYWGKIKGLTFVIGIANNGNLLVGLRGVYLEETLLKTRLKAKTPGKEDTYYAEPLSREAYFKTVFSRLSDSVKTQLNNGFDSGANYIDTPSRYIENNRKLWIYQKKNGFIE</sequence>
<reference evidence="1" key="1">
    <citation type="submission" date="2023-07" db="EMBL/GenBank/DDBJ databases">
        <title>Sorghum-associated microbial communities from plants grown in Nebraska, USA.</title>
        <authorList>
            <person name="Schachtman D."/>
        </authorList>
    </citation>
    <scope>NUCLEOTIDE SEQUENCE</scope>
    <source>
        <strain evidence="1">2697</strain>
    </source>
</reference>
<name>A0ACC6KRR3_9SPHI</name>
<evidence type="ECO:0000313" key="1">
    <source>
        <dbReference type="EMBL" id="MDR6782019.1"/>
    </source>
</evidence>
<gene>
    <name evidence="1" type="ORF">J2X78_000571</name>
</gene>
<evidence type="ECO:0000313" key="2">
    <source>
        <dbReference type="Proteomes" id="UP001246858"/>
    </source>
</evidence>
<keyword evidence="2" id="KW-1185">Reference proteome</keyword>
<proteinExistence type="predicted"/>
<accession>A0ACC6KRR3</accession>
<protein>
    <submittedName>
        <fullName evidence="1">Uncharacterized protein</fullName>
    </submittedName>
</protein>
<dbReference type="EMBL" id="JAVDTF010000001">
    <property type="protein sequence ID" value="MDR6782019.1"/>
    <property type="molecule type" value="Genomic_DNA"/>
</dbReference>
<comment type="caution">
    <text evidence="1">The sequence shown here is derived from an EMBL/GenBank/DDBJ whole genome shotgun (WGS) entry which is preliminary data.</text>
</comment>